<keyword evidence="1" id="KW-0472">Membrane</keyword>
<accession>A0A7S4N5N4</accession>
<feature type="transmembrane region" description="Helical" evidence="1">
    <location>
        <begin position="43"/>
        <end position="69"/>
    </location>
</feature>
<protein>
    <submittedName>
        <fullName evidence="2">Uncharacterized protein</fullName>
    </submittedName>
</protein>
<dbReference type="AlphaFoldDB" id="A0A7S4N5N4"/>
<dbReference type="EMBL" id="HBKQ01041992">
    <property type="protein sequence ID" value="CAE2266145.1"/>
    <property type="molecule type" value="Transcribed_RNA"/>
</dbReference>
<organism evidence="2">
    <name type="scientific">Odontella aurita</name>
    <dbReference type="NCBI Taxonomy" id="265563"/>
    <lineage>
        <taxon>Eukaryota</taxon>
        <taxon>Sar</taxon>
        <taxon>Stramenopiles</taxon>
        <taxon>Ochrophyta</taxon>
        <taxon>Bacillariophyta</taxon>
        <taxon>Mediophyceae</taxon>
        <taxon>Biddulphiophycidae</taxon>
        <taxon>Eupodiscales</taxon>
        <taxon>Odontellaceae</taxon>
        <taxon>Odontella</taxon>
    </lineage>
</organism>
<sequence length="123" mass="13548">MVSTTSTMSEYSLGFLQQVVSIDGSVDATQPPVVVIIFPNYQSILACLAVVAANVAFVICLCFFIKLIAGDIMACVQKRRGYQDEPCRPIESHNRTKHNRFVKVDLAEEPLLPVSTSHVVDMC</sequence>
<name>A0A7S4N5N4_9STRA</name>
<evidence type="ECO:0000256" key="1">
    <source>
        <dbReference type="SAM" id="Phobius"/>
    </source>
</evidence>
<evidence type="ECO:0000313" key="2">
    <source>
        <dbReference type="EMBL" id="CAE2266145.1"/>
    </source>
</evidence>
<proteinExistence type="predicted"/>
<keyword evidence="1" id="KW-1133">Transmembrane helix</keyword>
<gene>
    <name evidence="2" type="ORF">OAUR00152_LOCUS28963</name>
</gene>
<keyword evidence="1" id="KW-0812">Transmembrane</keyword>
<reference evidence="2" key="1">
    <citation type="submission" date="2021-01" db="EMBL/GenBank/DDBJ databases">
        <authorList>
            <person name="Corre E."/>
            <person name="Pelletier E."/>
            <person name="Niang G."/>
            <person name="Scheremetjew M."/>
            <person name="Finn R."/>
            <person name="Kale V."/>
            <person name="Holt S."/>
            <person name="Cochrane G."/>
            <person name="Meng A."/>
            <person name="Brown T."/>
            <person name="Cohen L."/>
        </authorList>
    </citation>
    <scope>NUCLEOTIDE SEQUENCE</scope>
    <source>
        <strain evidence="2">Isolate 1302-5</strain>
    </source>
</reference>